<accession>A0ABQ5F7A8</accession>
<protein>
    <submittedName>
        <fullName evidence="1">Uncharacterized protein</fullName>
    </submittedName>
</protein>
<dbReference type="Proteomes" id="UP001151760">
    <property type="component" value="Unassembled WGS sequence"/>
</dbReference>
<name>A0ABQ5F7A8_9ASTR</name>
<comment type="caution">
    <text evidence="1">The sequence shown here is derived from an EMBL/GenBank/DDBJ whole genome shotgun (WGS) entry which is preliminary data.</text>
</comment>
<keyword evidence="2" id="KW-1185">Reference proteome</keyword>
<proteinExistence type="predicted"/>
<dbReference type="EMBL" id="BQNB010017085">
    <property type="protein sequence ID" value="GJT59165.1"/>
    <property type="molecule type" value="Genomic_DNA"/>
</dbReference>
<reference evidence="1" key="2">
    <citation type="submission" date="2022-01" db="EMBL/GenBank/DDBJ databases">
        <authorList>
            <person name="Yamashiro T."/>
            <person name="Shiraishi A."/>
            <person name="Satake H."/>
            <person name="Nakayama K."/>
        </authorList>
    </citation>
    <scope>NUCLEOTIDE SEQUENCE</scope>
</reference>
<organism evidence="1 2">
    <name type="scientific">Tanacetum coccineum</name>
    <dbReference type="NCBI Taxonomy" id="301880"/>
    <lineage>
        <taxon>Eukaryota</taxon>
        <taxon>Viridiplantae</taxon>
        <taxon>Streptophyta</taxon>
        <taxon>Embryophyta</taxon>
        <taxon>Tracheophyta</taxon>
        <taxon>Spermatophyta</taxon>
        <taxon>Magnoliopsida</taxon>
        <taxon>eudicotyledons</taxon>
        <taxon>Gunneridae</taxon>
        <taxon>Pentapetalae</taxon>
        <taxon>asterids</taxon>
        <taxon>campanulids</taxon>
        <taxon>Asterales</taxon>
        <taxon>Asteraceae</taxon>
        <taxon>Asteroideae</taxon>
        <taxon>Anthemideae</taxon>
        <taxon>Anthemidinae</taxon>
        <taxon>Tanacetum</taxon>
    </lineage>
</organism>
<evidence type="ECO:0000313" key="2">
    <source>
        <dbReference type="Proteomes" id="UP001151760"/>
    </source>
</evidence>
<evidence type="ECO:0000313" key="1">
    <source>
        <dbReference type="EMBL" id="GJT59165.1"/>
    </source>
</evidence>
<gene>
    <name evidence="1" type="ORF">Tco_1002698</name>
</gene>
<sequence length="106" mass="11574">MCEFGFSSSSFLSNRLSHQLFGPDPPLELPLPKMPPPLPEKVTVGECGEGSGIHWWKRVGKVVVVGRRRDGGVMVVDDGESEKSTNPCIIIPEYGAFPATYNESIN</sequence>
<reference evidence="1" key="1">
    <citation type="journal article" date="2022" name="Int. J. Mol. Sci.">
        <title>Draft Genome of Tanacetum Coccineum: Genomic Comparison of Closely Related Tanacetum-Family Plants.</title>
        <authorList>
            <person name="Yamashiro T."/>
            <person name="Shiraishi A."/>
            <person name="Nakayama K."/>
            <person name="Satake H."/>
        </authorList>
    </citation>
    <scope>NUCLEOTIDE SEQUENCE</scope>
</reference>